<evidence type="ECO:0000256" key="1">
    <source>
        <dbReference type="SAM" id="MobiDB-lite"/>
    </source>
</evidence>
<sequence length="65" mass="6967">MSGIALLVLILAGLVICVLVLRSVRMGSVQIDVIPEGTPSRRRSIRTLALPNPTSKHDSRDTLCG</sequence>
<dbReference type="RefSeq" id="WP_167489782.1">
    <property type="nucleotide sequence ID" value="NZ_CP046173.1"/>
</dbReference>
<organism evidence="2 3">
    <name type="scientific">Nocardia terpenica</name>
    <dbReference type="NCBI Taxonomy" id="455432"/>
    <lineage>
        <taxon>Bacteria</taxon>
        <taxon>Bacillati</taxon>
        <taxon>Actinomycetota</taxon>
        <taxon>Actinomycetes</taxon>
        <taxon>Mycobacteriales</taxon>
        <taxon>Nocardiaceae</taxon>
        <taxon>Nocardia</taxon>
    </lineage>
</organism>
<dbReference type="EMBL" id="CP046173">
    <property type="protein sequence ID" value="QIS22349.1"/>
    <property type="molecule type" value="Genomic_DNA"/>
</dbReference>
<accession>A0A6G9Z9Q9</accession>
<feature type="compositionally biased region" description="Basic and acidic residues" evidence="1">
    <location>
        <begin position="55"/>
        <end position="65"/>
    </location>
</feature>
<feature type="region of interest" description="Disordered" evidence="1">
    <location>
        <begin position="44"/>
        <end position="65"/>
    </location>
</feature>
<reference evidence="2 3" key="1">
    <citation type="journal article" date="2019" name="ACS Chem. Biol.">
        <title>Identification and Mobilization of a Cryptic Antibiotic Biosynthesis Gene Locus from a Human-Pathogenic Nocardia Isolate.</title>
        <authorList>
            <person name="Herisse M."/>
            <person name="Ishida K."/>
            <person name="Porter J.L."/>
            <person name="Howden B."/>
            <person name="Hertweck C."/>
            <person name="Stinear T.P."/>
            <person name="Pidot S.J."/>
        </authorList>
    </citation>
    <scope>NUCLEOTIDE SEQUENCE [LARGE SCALE GENOMIC DNA]</scope>
    <source>
        <strain evidence="2 3">AUSMDU00012715</strain>
    </source>
</reference>
<proteinExistence type="predicted"/>
<gene>
    <name evidence="2" type="ORF">F6W96_32435</name>
</gene>
<name>A0A6G9Z9Q9_9NOCA</name>
<dbReference type="AlphaFoldDB" id="A0A6G9Z9Q9"/>
<evidence type="ECO:0000313" key="2">
    <source>
        <dbReference type="EMBL" id="QIS22349.1"/>
    </source>
</evidence>
<dbReference type="Proteomes" id="UP000500953">
    <property type="component" value="Chromosome"/>
</dbReference>
<evidence type="ECO:0000313" key="3">
    <source>
        <dbReference type="Proteomes" id="UP000500953"/>
    </source>
</evidence>
<protein>
    <submittedName>
        <fullName evidence="2">Uncharacterized protein</fullName>
    </submittedName>
</protein>